<sequence length="94" mass="9574">MAFRTAYNFSETPAKGSDQTILALGLVLSSAGIPALSSSSVSHDKTSTTVSTIGGNITINTGSTTDTLSRDPDKANGHLDSTLDAGQINSDLST</sequence>
<dbReference type="RefSeq" id="WP_281447318.1">
    <property type="nucleotide sequence ID" value="NZ_JASBAO010000001.1"/>
</dbReference>
<dbReference type="Proteomes" id="UP001431634">
    <property type="component" value="Unassembled WGS sequence"/>
</dbReference>
<protein>
    <recommendedName>
        <fullName evidence="4">Hemagglutinin</fullName>
    </recommendedName>
</protein>
<gene>
    <name evidence="2" type="ORF">QJV27_02020</name>
</gene>
<proteinExistence type="predicted"/>
<dbReference type="EMBL" id="JASBAO010000001">
    <property type="protein sequence ID" value="MDI2090167.1"/>
    <property type="molecule type" value="Genomic_DNA"/>
</dbReference>
<evidence type="ECO:0008006" key="4">
    <source>
        <dbReference type="Google" id="ProtNLM"/>
    </source>
</evidence>
<feature type="compositionally biased region" description="Basic and acidic residues" evidence="1">
    <location>
        <begin position="68"/>
        <end position="77"/>
    </location>
</feature>
<accession>A0ABT6PZ82</accession>
<reference evidence="2" key="1">
    <citation type="submission" date="2023-05" db="EMBL/GenBank/DDBJ databases">
        <title>Whole genome sequence of Commensalibacter sp.</title>
        <authorList>
            <person name="Charoenyingcharoen P."/>
            <person name="Yukphan P."/>
        </authorList>
    </citation>
    <scope>NUCLEOTIDE SEQUENCE</scope>
    <source>
        <strain evidence="2">TBRC 16381</strain>
    </source>
</reference>
<feature type="compositionally biased region" description="Low complexity" evidence="1">
    <location>
        <begin position="37"/>
        <end position="67"/>
    </location>
</feature>
<comment type="caution">
    <text evidence="2">The sequence shown here is derived from an EMBL/GenBank/DDBJ whole genome shotgun (WGS) entry which is preliminary data.</text>
</comment>
<evidence type="ECO:0000313" key="3">
    <source>
        <dbReference type="Proteomes" id="UP001431634"/>
    </source>
</evidence>
<name>A0ABT6PZ82_9PROT</name>
<organism evidence="2 3">
    <name type="scientific">Commensalibacter oyaizuii</name>
    <dbReference type="NCBI Taxonomy" id="3043873"/>
    <lineage>
        <taxon>Bacteria</taxon>
        <taxon>Pseudomonadati</taxon>
        <taxon>Pseudomonadota</taxon>
        <taxon>Alphaproteobacteria</taxon>
        <taxon>Acetobacterales</taxon>
        <taxon>Acetobacteraceae</taxon>
    </lineage>
</organism>
<feature type="region of interest" description="Disordered" evidence="1">
    <location>
        <begin position="37"/>
        <end position="94"/>
    </location>
</feature>
<evidence type="ECO:0000313" key="2">
    <source>
        <dbReference type="EMBL" id="MDI2090167.1"/>
    </source>
</evidence>
<keyword evidence="3" id="KW-1185">Reference proteome</keyword>
<evidence type="ECO:0000256" key="1">
    <source>
        <dbReference type="SAM" id="MobiDB-lite"/>
    </source>
</evidence>